<name>A0ACC2VUK1_9TREE</name>
<evidence type="ECO:0000313" key="1">
    <source>
        <dbReference type="EMBL" id="KAJ9102107.1"/>
    </source>
</evidence>
<organism evidence="1 2">
    <name type="scientific">Naganishia cerealis</name>
    <dbReference type="NCBI Taxonomy" id="610337"/>
    <lineage>
        <taxon>Eukaryota</taxon>
        <taxon>Fungi</taxon>
        <taxon>Dikarya</taxon>
        <taxon>Basidiomycota</taxon>
        <taxon>Agaricomycotina</taxon>
        <taxon>Tremellomycetes</taxon>
        <taxon>Filobasidiales</taxon>
        <taxon>Filobasidiaceae</taxon>
        <taxon>Naganishia</taxon>
    </lineage>
</organism>
<sequence length="618" mass="71358">MNKDPHKSLFGDSIHNPSQLNHSLGSDVHEWSDETIEKVVSIRFGGDYNLFIRQLSRDITQKEQDIILLRDFYLRRERQFYKVCASHANLTHLEVDKLLDDIQQKDTVDDVLLDMISVAMKEPLAPTLKREPPTTISSNLAQQPDIEAHSSESERRGWLRGWIQSPNDLRYEWVRSTSSLHSGSRTPKGTEDAPIVPPLELVSMSQPGDSTILDPEELTNTDPYGFITENGSENPKRQPGDGSNFDARSSVSQVVNPIDSSYATLQEVGRRHDDEKQAIEARWNTFCNEVMKLRNERNQEETFVPTFGLKALELKTLDRQISFKEDSYLKRLQSLISKQGIPPGSRSKFWFELSGASNIRVPGEYNRLVELAKMHANDPSLIQSFNQIDLDLHRTMPSNVYFHNSTTSLPGPLHHRLKRILDAFVVLRSDIGYVQGMNKIVGNLLIADKRVTEEDTFWLFVSLIDEILPTYHGESYFSPSSLKHIRNAQTELAQVQFALLMPKLYAHLKQLDVQIEFITMNWWLLVFTDICNLMELWYRVIDNLLVSDKSEDFLKALSLGIFKHYEKKLLSLDNYDDVYVLMNRNATRNIGFRELMEITRELERKIGKMEKDRGKRWE</sequence>
<reference evidence="1" key="1">
    <citation type="submission" date="2023-04" db="EMBL/GenBank/DDBJ databases">
        <title>Draft Genome sequencing of Naganishia species isolated from polar environments using Oxford Nanopore Technology.</title>
        <authorList>
            <person name="Leo P."/>
            <person name="Venkateswaran K."/>
        </authorList>
    </citation>
    <scope>NUCLEOTIDE SEQUENCE</scope>
    <source>
        <strain evidence="1">MNA-CCFEE 5261</strain>
    </source>
</reference>
<comment type="caution">
    <text evidence="1">The sequence shown here is derived from an EMBL/GenBank/DDBJ whole genome shotgun (WGS) entry which is preliminary data.</text>
</comment>
<evidence type="ECO:0000313" key="2">
    <source>
        <dbReference type="Proteomes" id="UP001241377"/>
    </source>
</evidence>
<gene>
    <name evidence="1" type="ORF">QFC19_004843</name>
</gene>
<keyword evidence="2" id="KW-1185">Reference proteome</keyword>
<dbReference type="EMBL" id="JASBWR010000053">
    <property type="protein sequence ID" value="KAJ9102107.1"/>
    <property type="molecule type" value="Genomic_DNA"/>
</dbReference>
<dbReference type="Proteomes" id="UP001241377">
    <property type="component" value="Unassembled WGS sequence"/>
</dbReference>
<accession>A0ACC2VUK1</accession>
<protein>
    <submittedName>
        <fullName evidence="1">Uncharacterized protein</fullName>
    </submittedName>
</protein>
<proteinExistence type="predicted"/>